<dbReference type="STRING" id="1218506.JF75_00320"/>
<evidence type="ECO:0000313" key="2">
    <source>
        <dbReference type="EMBL" id="KJY60005.1"/>
    </source>
</evidence>
<dbReference type="Gene3D" id="3.60.15.10">
    <property type="entry name" value="Ribonuclease Z/Hydroxyacylglutathione hydrolase-like"/>
    <property type="match status" value="1"/>
</dbReference>
<evidence type="ECO:0000259" key="1">
    <source>
        <dbReference type="SMART" id="SM00849"/>
    </source>
</evidence>
<dbReference type="PATRIC" id="fig|1218506.3.peg.59"/>
<dbReference type="Pfam" id="PF00753">
    <property type="entry name" value="Lactamase_B"/>
    <property type="match status" value="1"/>
</dbReference>
<feature type="domain" description="Metallo-beta-lactamase" evidence="1">
    <location>
        <begin position="26"/>
        <end position="223"/>
    </location>
</feature>
<organism evidence="2 3">
    <name type="scientific">Lactobacillus kimbladii</name>
    <dbReference type="NCBI Taxonomy" id="1218506"/>
    <lineage>
        <taxon>Bacteria</taxon>
        <taxon>Bacillati</taxon>
        <taxon>Bacillota</taxon>
        <taxon>Bacilli</taxon>
        <taxon>Lactobacillales</taxon>
        <taxon>Lactobacillaceae</taxon>
        <taxon>Lactobacillus</taxon>
    </lineage>
</organism>
<dbReference type="SMART" id="SM00849">
    <property type="entry name" value="Lactamase_B"/>
    <property type="match status" value="1"/>
</dbReference>
<dbReference type="PANTHER" id="PTHR42951:SF22">
    <property type="entry name" value="METALLO BETA-LACTAMASE SUPERFAMILY LIPOPROTEIN"/>
    <property type="match status" value="1"/>
</dbReference>
<dbReference type="InterPro" id="IPR050855">
    <property type="entry name" value="NDM-1-like"/>
</dbReference>
<sequence length="287" mass="33449">MDKALLKCKSVEKINDQLYCLKEVQSINRYLIIGSSHALLFDTGYGYLDFKDQIKEITSLPVYVVNSHGHPDHGLGDYLFKDVYIHVNDYYQLLSFDNDSDMKLHTIKYRYKKVPELEKYIDEKQYIKPKNLAHTKFHFVKDHDKFNLGNLTLEVLEIPGHTYGSIALFCPEKGWLFTGDSICFYNVYYQMGLQLQAPWKVYVRSLNRLLAMKTQISELYPAHGQKPIPLSAAEETRDAIFDLIDNHQNDKVVKTITSDAYAHYYKHTLILYNDEMVEEALRNGLKD</sequence>
<comment type="caution">
    <text evidence="2">The sequence shown here is derived from an EMBL/GenBank/DDBJ whole genome shotgun (WGS) entry which is preliminary data.</text>
</comment>
<dbReference type="Proteomes" id="UP000033612">
    <property type="component" value="Unassembled WGS sequence"/>
</dbReference>
<dbReference type="HOGENOM" id="CLU_030571_0_2_9"/>
<dbReference type="SUPFAM" id="SSF56281">
    <property type="entry name" value="Metallo-hydrolase/oxidoreductase"/>
    <property type="match status" value="1"/>
</dbReference>
<dbReference type="PANTHER" id="PTHR42951">
    <property type="entry name" value="METALLO-BETA-LACTAMASE DOMAIN-CONTAINING"/>
    <property type="match status" value="1"/>
</dbReference>
<keyword evidence="3" id="KW-1185">Reference proteome</keyword>
<evidence type="ECO:0000313" key="3">
    <source>
        <dbReference type="Proteomes" id="UP000033612"/>
    </source>
</evidence>
<dbReference type="EMBL" id="JXLH01000001">
    <property type="protein sequence ID" value="KJY60005.1"/>
    <property type="molecule type" value="Genomic_DNA"/>
</dbReference>
<dbReference type="InterPro" id="IPR001279">
    <property type="entry name" value="Metallo-B-lactamas"/>
</dbReference>
<accession>A0A0F4LN49</accession>
<protein>
    <recommendedName>
        <fullName evidence="1">Metallo-beta-lactamase domain-containing protein</fullName>
    </recommendedName>
</protein>
<name>A0A0F4LN49_9LACO</name>
<dbReference type="OrthoDB" id="9802897at2"/>
<dbReference type="AlphaFoldDB" id="A0A0F4LN49"/>
<reference evidence="2 3" key="1">
    <citation type="submission" date="2015-01" db="EMBL/GenBank/DDBJ databases">
        <title>Comparative genomics of the lactic acid bacteria isolated from the honey bee gut.</title>
        <authorList>
            <person name="Ellegaard K.M."/>
            <person name="Tamarit D."/>
            <person name="Javelind E."/>
            <person name="Olofsson T."/>
            <person name="Andersson S.G."/>
            <person name="Vasquez A."/>
        </authorList>
    </citation>
    <scope>NUCLEOTIDE SEQUENCE [LARGE SCALE GENOMIC DNA]</scope>
    <source>
        <strain evidence="2 3">Hma2</strain>
    </source>
</reference>
<dbReference type="InterPro" id="IPR036866">
    <property type="entry name" value="RibonucZ/Hydroxyglut_hydro"/>
</dbReference>
<proteinExistence type="predicted"/>
<gene>
    <name evidence="2" type="ORF">JF75_00320</name>
</gene>
<dbReference type="RefSeq" id="WP_046331340.1">
    <property type="nucleotide sequence ID" value="NZ_JBHTBO010000012.1"/>
</dbReference>